<comment type="caution">
    <text evidence="1">The sequence shown here is derived from an EMBL/GenBank/DDBJ whole genome shotgun (WGS) entry which is preliminary data.</text>
</comment>
<proteinExistence type="predicted"/>
<dbReference type="PANTHER" id="PTHR46411">
    <property type="entry name" value="FAMILY ATPASE, PUTATIVE-RELATED"/>
    <property type="match status" value="1"/>
</dbReference>
<dbReference type="EMBL" id="JAWHQM010000010">
    <property type="protein sequence ID" value="KAK5629032.1"/>
    <property type="molecule type" value="Genomic_DNA"/>
</dbReference>
<dbReference type="PANTHER" id="PTHR46411:SF3">
    <property type="entry name" value="AAA+ ATPASE DOMAIN-CONTAINING PROTEIN"/>
    <property type="match status" value="1"/>
</dbReference>
<organism evidence="1 2">
    <name type="scientific">Xylaria bambusicola</name>
    <dbReference type="NCBI Taxonomy" id="326684"/>
    <lineage>
        <taxon>Eukaryota</taxon>
        <taxon>Fungi</taxon>
        <taxon>Dikarya</taxon>
        <taxon>Ascomycota</taxon>
        <taxon>Pezizomycotina</taxon>
        <taxon>Sordariomycetes</taxon>
        <taxon>Xylariomycetidae</taxon>
        <taxon>Xylariales</taxon>
        <taxon>Xylariaceae</taxon>
        <taxon>Xylaria</taxon>
    </lineage>
</organism>
<gene>
    <name evidence="1" type="ORF">RRF57_004747</name>
</gene>
<evidence type="ECO:0000313" key="1">
    <source>
        <dbReference type="EMBL" id="KAK5629032.1"/>
    </source>
</evidence>
<accession>A0AAN7Z4L8</accession>
<protein>
    <recommendedName>
        <fullName evidence="3">ATPase AAA-type core domain-containing protein</fullName>
    </recommendedName>
</protein>
<dbReference type="Proteomes" id="UP001305414">
    <property type="component" value="Unassembled WGS sequence"/>
</dbReference>
<dbReference type="InterPro" id="IPR027417">
    <property type="entry name" value="P-loop_NTPase"/>
</dbReference>
<sequence length="120" mass="13438">MVLTTNRTTAIDPAFESRIDIMLTFDDLTTDAKKEIWCNFLESLEPQPLINDQEVRELAEYPLNGRQIKSAIKTATILATSEGCPVMLRHLKIVLNLRQKAIKLMGPAGLPTTEKIQSQA</sequence>
<keyword evidence="2" id="KW-1185">Reference proteome</keyword>
<reference evidence="1 2" key="1">
    <citation type="submission" date="2023-10" db="EMBL/GenBank/DDBJ databases">
        <title>Draft genome sequence of Xylaria bambusicola isolate GMP-LS, the root and basal stem rot pathogen of sugarcane in Indonesia.</title>
        <authorList>
            <person name="Selvaraj P."/>
            <person name="Muralishankar V."/>
            <person name="Muruganantham S."/>
            <person name="Sp S."/>
            <person name="Haryani S."/>
            <person name="Lau K.J.X."/>
            <person name="Naqvi N.I."/>
        </authorList>
    </citation>
    <scope>NUCLEOTIDE SEQUENCE [LARGE SCALE GENOMIC DNA]</scope>
    <source>
        <strain evidence="1">GMP-LS</strain>
    </source>
</reference>
<name>A0AAN7Z4L8_9PEZI</name>
<dbReference type="AlphaFoldDB" id="A0AAN7Z4L8"/>
<evidence type="ECO:0000313" key="2">
    <source>
        <dbReference type="Proteomes" id="UP001305414"/>
    </source>
</evidence>
<dbReference type="SUPFAM" id="SSF52540">
    <property type="entry name" value="P-loop containing nucleoside triphosphate hydrolases"/>
    <property type="match status" value="1"/>
</dbReference>
<evidence type="ECO:0008006" key="3">
    <source>
        <dbReference type="Google" id="ProtNLM"/>
    </source>
</evidence>